<dbReference type="Proteomes" id="UP001642464">
    <property type="component" value="Unassembled WGS sequence"/>
</dbReference>
<proteinExistence type="predicted"/>
<feature type="region of interest" description="Disordered" evidence="1">
    <location>
        <begin position="114"/>
        <end position="133"/>
    </location>
</feature>
<evidence type="ECO:0000313" key="3">
    <source>
        <dbReference type="Proteomes" id="UP001642464"/>
    </source>
</evidence>
<gene>
    <name evidence="2" type="ORF">SCF082_LOCUS18496</name>
</gene>
<name>A0ABP0KPG4_9DINO</name>
<reference evidence="2 3" key="1">
    <citation type="submission" date="2024-02" db="EMBL/GenBank/DDBJ databases">
        <authorList>
            <person name="Chen Y."/>
            <person name="Shah S."/>
            <person name="Dougan E. K."/>
            <person name="Thang M."/>
            <person name="Chan C."/>
        </authorList>
    </citation>
    <scope>NUCLEOTIDE SEQUENCE [LARGE SCALE GENOMIC DNA]</scope>
</reference>
<sequence>MIQHELEDCSELDEFGWDPMVDDYLESLVEEADHTEEGKVDWGLISLQFLDTLDPTQDQMEAALERFSPESLRERWWYLRSRLAMPHQKATSSVAQEPARDRVLEAMQHFLFGLPKPRMNPESRETALEPGAEAEQAFAVPTGPGEAAPPHASDAEDIYTKQSIKEPAGAGEHSAYGTDAALRRCLEALMRKSFVQRPAPDGRIGRRLHSASIMWMAEVDPGLSRLSHVPDAHQFLDFLQALAAGACENRGGNRVFWRRVRALKFIWARREVESGAKVSRKSSATYLGALLSDSFDNRAEISNRLRSVRTHLGDAVDTASSTNSTGPTTGVAASTPCEIDAMGTASSSLNELSNVKSEVNEINELSPNDKLTLATGCACSKRTHLGDAVDTAPDSSSCFRFSAVVDWVRLAAPLLSFLVAFIVPTYDWP</sequence>
<organism evidence="2 3">
    <name type="scientific">Durusdinium trenchii</name>
    <dbReference type="NCBI Taxonomy" id="1381693"/>
    <lineage>
        <taxon>Eukaryota</taxon>
        <taxon>Sar</taxon>
        <taxon>Alveolata</taxon>
        <taxon>Dinophyceae</taxon>
        <taxon>Suessiales</taxon>
        <taxon>Symbiodiniaceae</taxon>
        <taxon>Durusdinium</taxon>
    </lineage>
</organism>
<accession>A0ABP0KPG4</accession>
<keyword evidence="3" id="KW-1185">Reference proteome</keyword>
<dbReference type="EMBL" id="CAXAMM010012381">
    <property type="protein sequence ID" value="CAK9028752.1"/>
    <property type="molecule type" value="Genomic_DNA"/>
</dbReference>
<protein>
    <submittedName>
        <fullName evidence="2">Uncharacterized protein</fullName>
    </submittedName>
</protein>
<evidence type="ECO:0000256" key="1">
    <source>
        <dbReference type="SAM" id="MobiDB-lite"/>
    </source>
</evidence>
<evidence type="ECO:0000313" key="2">
    <source>
        <dbReference type="EMBL" id="CAK9028752.1"/>
    </source>
</evidence>
<comment type="caution">
    <text evidence="2">The sequence shown here is derived from an EMBL/GenBank/DDBJ whole genome shotgun (WGS) entry which is preliminary data.</text>
</comment>